<dbReference type="Pfam" id="PF05569">
    <property type="entry name" value="Peptidase_M56"/>
    <property type="match status" value="1"/>
</dbReference>
<proteinExistence type="predicted"/>
<name>A0ABY7RW24_9FLAO</name>
<sequence>MLAFIIPSVTFIEYIEPIILNTKVFVTPAFEIIETLPEETPTDYIPFILWSIYGLGVFIFLLKFCINLYRIISRIRNNPRYKSANFINVLVKNLNIPHTFFNYIFFNKDKFENCEIPKEVILHEQTHAKQKHSIDVLILEISQIIFWFNPLIYFLKQDVKLNHEFLADQAVLHNGIQPSTYQQLLLAFSSSANEPQLANAINYSSIKKRFTVMKTKTSRTSVWLRTLLILPLIALTLYGFSEKVEVEKEAPLQEPHVESLDLYLNDDNELLKDNEVITFEMIENYFNENNNLEIAIKYNLNNKSISSQTLILKLREIGVKKITVCSSKEIVPNSAKKNNQKATQEQIDEYNRLAKHYNSQPKNKRIIKRKDLERLETLYGLMSDEQKSNALSFPECPPPPPPPTMDTIYTYKRLSKRIQTVSENRKANLIYLNDIYTKMSPNQKNKVKSPKDVLKQLEDSLNEKEWQKVKEYLNTQTQKSTVSLLEENQVKTGFININGLPNYYITINNVTKYYNRKGYEVSIKGRLISENQVNASDIIPGQYITKVYSDHKLVAEFKDNKPNNQQSVVDIPSPPKPISRLDHIINMAKKDATFFYEGKNISSDKAIELIKNNDDLNIFTKDITTNNPRVFLTTNTKAPNDN</sequence>
<dbReference type="Proteomes" id="UP001202717">
    <property type="component" value="Chromosome"/>
</dbReference>
<dbReference type="InterPro" id="IPR008756">
    <property type="entry name" value="Peptidase_M56"/>
</dbReference>
<keyword evidence="1" id="KW-0812">Transmembrane</keyword>
<evidence type="ECO:0000313" key="3">
    <source>
        <dbReference type="EMBL" id="WCO01331.1"/>
    </source>
</evidence>
<organism evidence="3 4">
    <name type="scientific">Psychroserpens ponticola</name>
    <dbReference type="NCBI Taxonomy" id="2932268"/>
    <lineage>
        <taxon>Bacteria</taxon>
        <taxon>Pseudomonadati</taxon>
        <taxon>Bacteroidota</taxon>
        <taxon>Flavobacteriia</taxon>
        <taxon>Flavobacteriales</taxon>
        <taxon>Flavobacteriaceae</taxon>
        <taxon>Psychroserpens</taxon>
    </lineage>
</organism>
<dbReference type="PANTHER" id="PTHR34978">
    <property type="entry name" value="POSSIBLE SENSOR-TRANSDUCER PROTEIN BLAR"/>
    <property type="match status" value="1"/>
</dbReference>
<evidence type="ECO:0000259" key="2">
    <source>
        <dbReference type="Pfam" id="PF05569"/>
    </source>
</evidence>
<keyword evidence="1" id="KW-1133">Transmembrane helix</keyword>
<keyword evidence="4" id="KW-1185">Reference proteome</keyword>
<feature type="transmembrane region" description="Helical" evidence="1">
    <location>
        <begin position="44"/>
        <end position="66"/>
    </location>
</feature>
<protein>
    <submittedName>
        <fullName evidence="3">M56 family metallopeptidase</fullName>
    </submittedName>
</protein>
<dbReference type="EMBL" id="CP116221">
    <property type="protein sequence ID" value="WCO01331.1"/>
    <property type="molecule type" value="Genomic_DNA"/>
</dbReference>
<dbReference type="RefSeq" id="WP_272792383.1">
    <property type="nucleotide sequence ID" value="NZ_CP116221.1"/>
</dbReference>
<evidence type="ECO:0000256" key="1">
    <source>
        <dbReference type="SAM" id="Phobius"/>
    </source>
</evidence>
<dbReference type="CDD" id="cd07341">
    <property type="entry name" value="M56_BlaR1_MecR1_like"/>
    <property type="match status" value="1"/>
</dbReference>
<feature type="domain" description="Peptidase M56" evidence="2">
    <location>
        <begin position="118"/>
        <end position="211"/>
    </location>
</feature>
<dbReference type="PANTHER" id="PTHR34978:SF3">
    <property type="entry name" value="SLR0241 PROTEIN"/>
    <property type="match status" value="1"/>
</dbReference>
<accession>A0ABY7RW24</accession>
<evidence type="ECO:0000313" key="4">
    <source>
        <dbReference type="Proteomes" id="UP001202717"/>
    </source>
</evidence>
<feature type="transmembrane region" description="Helical" evidence="1">
    <location>
        <begin position="222"/>
        <end position="240"/>
    </location>
</feature>
<gene>
    <name evidence="3" type="ORF">MUN68_014840</name>
</gene>
<reference evidence="3 4" key="1">
    <citation type="submission" date="2023-01" db="EMBL/GenBank/DDBJ databases">
        <title>Psychroserpens ponticola sp. nov., isolated from seawater.</title>
        <authorList>
            <person name="Kristyanto S."/>
            <person name="Jung J."/>
            <person name="Kim J.M."/>
            <person name="Jeon C.O."/>
        </authorList>
    </citation>
    <scope>NUCLEOTIDE SEQUENCE [LARGE SCALE GENOMIC DNA]</scope>
    <source>
        <strain evidence="3 4">MSW6</strain>
    </source>
</reference>
<dbReference type="InterPro" id="IPR052173">
    <property type="entry name" value="Beta-lactam_resp_regulator"/>
</dbReference>
<keyword evidence="1" id="KW-0472">Membrane</keyword>